<dbReference type="Gene3D" id="1.20.1250.20">
    <property type="entry name" value="MFS general substrate transporter like domains"/>
    <property type="match status" value="1"/>
</dbReference>
<evidence type="ECO:0000256" key="5">
    <source>
        <dbReference type="SAM" id="MobiDB-lite"/>
    </source>
</evidence>
<evidence type="ECO:0000313" key="8">
    <source>
        <dbReference type="Proteomes" id="UP001201163"/>
    </source>
</evidence>
<dbReference type="PANTHER" id="PTHR23510:SF64">
    <property type="entry name" value="INNER MEMBRANE TRANSPORT PROTEIN YAJR"/>
    <property type="match status" value="1"/>
</dbReference>
<feature type="transmembrane region" description="Helical" evidence="6">
    <location>
        <begin position="91"/>
        <end position="110"/>
    </location>
</feature>
<dbReference type="Proteomes" id="UP001201163">
    <property type="component" value="Unassembled WGS sequence"/>
</dbReference>
<feature type="transmembrane region" description="Helical" evidence="6">
    <location>
        <begin position="67"/>
        <end position="85"/>
    </location>
</feature>
<feature type="transmembrane region" description="Helical" evidence="6">
    <location>
        <begin position="31"/>
        <end position="55"/>
    </location>
</feature>
<feature type="transmembrane region" description="Helical" evidence="6">
    <location>
        <begin position="169"/>
        <end position="187"/>
    </location>
</feature>
<dbReference type="PANTHER" id="PTHR23510">
    <property type="entry name" value="INNER MEMBRANE TRANSPORT PROTEIN YAJR"/>
    <property type="match status" value="1"/>
</dbReference>
<feature type="transmembrane region" description="Helical" evidence="6">
    <location>
        <begin position="418"/>
        <end position="440"/>
    </location>
</feature>
<sequence length="448" mass="48181">MTIHALTSTALRVSKTTFFVVVSSGSKYAEYLGGSSTFSGLVIGIPTVISGMTLVPLVRSDGGEYKFALHLCCAAAVLGSVLYALAYRAHFLYLILIGRIVMGVSFAQFLYTKRYCSDPRIVGVRRRTTLAGWLVVGQSAGFTVGPFLGGVLYKVGFGNSIFNGYTSPGWIMAVVWLIFWAVVTVLFEDVPRRDSNPLSLADRRPFSIQEQAPPPRRSSSEGMDTQAAFLPLNPTHSSPPPQPADTSEDAPTRISPRQWAVTATMCWFAMTCFFVLGAWESNIPIFSARAFGASPFVAGNLIALGGVCTFPFMFANVVLARRVQDRIILAVGCALGLLGLLVTVAVVTTGRTTFGSLFASWFLVALGFNLASTVTLSLLSKQMPHSWNGKISLFIQYSNFSGRVSGAVWGGAGVEVGMPSYVGLQLALLGTGGLMFMTLWKEMKTKTG</sequence>
<dbReference type="SUPFAM" id="SSF103473">
    <property type="entry name" value="MFS general substrate transporter"/>
    <property type="match status" value="1"/>
</dbReference>
<evidence type="ECO:0000256" key="3">
    <source>
        <dbReference type="ARBA" id="ARBA00022989"/>
    </source>
</evidence>
<dbReference type="EMBL" id="JAKELL010000024">
    <property type="protein sequence ID" value="KAH8992075.1"/>
    <property type="molecule type" value="Genomic_DNA"/>
</dbReference>
<dbReference type="AlphaFoldDB" id="A0AAD4QE12"/>
<feature type="transmembrane region" description="Helical" evidence="6">
    <location>
        <begin position="359"/>
        <end position="379"/>
    </location>
</feature>
<accession>A0AAD4QE12</accession>
<comment type="caution">
    <text evidence="7">The sequence shown here is derived from an EMBL/GenBank/DDBJ whole genome shotgun (WGS) entry which is preliminary data.</text>
</comment>
<evidence type="ECO:0000256" key="2">
    <source>
        <dbReference type="ARBA" id="ARBA00022692"/>
    </source>
</evidence>
<dbReference type="InterPro" id="IPR036259">
    <property type="entry name" value="MFS_trans_sf"/>
</dbReference>
<protein>
    <submittedName>
        <fullName evidence="7">MFS general substrate transporter</fullName>
    </submittedName>
</protein>
<dbReference type="GO" id="GO:0016020">
    <property type="term" value="C:membrane"/>
    <property type="evidence" value="ECO:0007669"/>
    <property type="project" value="UniProtKB-SubCell"/>
</dbReference>
<keyword evidence="8" id="KW-1185">Reference proteome</keyword>
<reference evidence="7" key="1">
    <citation type="submission" date="2022-01" db="EMBL/GenBank/DDBJ databases">
        <title>Comparative genomics reveals a dynamic genome evolution in the ectomycorrhizal milk-cap (Lactarius) mushrooms.</title>
        <authorList>
            <consortium name="DOE Joint Genome Institute"/>
            <person name="Lebreton A."/>
            <person name="Tang N."/>
            <person name="Kuo A."/>
            <person name="LaButti K."/>
            <person name="Drula E."/>
            <person name="Barry K."/>
            <person name="Clum A."/>
            <person name="Lipzen A."/>
            <person name="Mousain D."/>
            <person name="Ng V."/>
            <person name="Wang R."/>
            <person name="Wang X."/>
            <person name="Dai Y."/>
            <person name="Henrissat B."/>
            <person name="Grigoriev I.V."/>
            <person name="Guerin-Laguette A."/>
            <person name="Yu F."/>
            <person name="Martin F.M."/>
        </authorList>
    </citation>
    <scope>NUCLEOTIDE SEQUENCE</scope>
    <source>
        <strain evidence="7">QP</strain>
    </source>
</reference>
<organism evidence="7 8">
    <name type="scientific">Lactarius akahatsu</name>
    <dbReference type="NCBI Taxonomy" id="416441"/>
    <lineage>
        <taxon>Eukaryota</taxon>
        <taxon>Fungi</taxon>
        <taxon>Dikarya</taxon>
        <taxon>Basidiomycota</taxon>
        <taxon>Agaricomycotina</taxon>
        <taxon>Agaricomycetes</taxon>
        <taxon>Russulales</taxon>
        <taxon>Russulaceae</taxon>
        <taxon>Lactarius</taxon>
    </lineage>
</organism>
<comment type="subcellular location">
    <subcellularLocation>
        <location evidence="1">Membrane</location>
        <topology evidence="1">Multi-pass membrane protein</topology>
    </subcellularLocation>
</comment>
<evidence type="ECO:0000256" key="1">
    <source>
        <dbReference type="ARBA" id="ARBA00004141"/>
    </source>
</evidence>
<feature type="transmembrane region" description="Helical" evidence="6">
    <location>
        <begin position="130"/>
        <end position="149"/>
    </location>
</feature>
<dbReference type="InterPro" id="IPR051068">
    <property type="entry name" value="MFS_Domain-Containing_Protein"/>
</dbReference>
<keyword evidence="4 6" id="KW-0472">Membrane</keyword>
<dbReference type="InterPro" id="IPR011701">
    <property type="entry name" value="MFS"/>
</dbReference>
<feature type="region of interest" description="Disordered" evidence="5">
    <location>
        <begin position="230"/>
        <end position="253"/>
    </location>
</feature>
<feature type="transmembrane region" description="Helical" evidence="6">
    <location>
        <begin position="391"/>
        <end position="412"/>
    </location>
</feature>
<evidence type="ECO:0000256" key="6">
    <source>
        <dbReference type="SAM" id="Phobius"/>
    </source>
</evidence>
<dbReference type="Pfam" id="PF07690">
    <property type="entry name" value="MFS_1"/>
    <property type="match status" value="1"/>
</dbReference>
<dbReference type="GO" id="GO:0022857">
    <property type="term" value="F:transmembrane transporter activity"/>
    <property type="evidence" value="ECO:0007669"/>
    <property type="project" value="InterPro"/>
</dbReference>
<feature type="transmembrane region" description="Helical" evidence="6">
    <location>
        <begin position="259"/>
        <end position="279"/>
    </location>
</feature>
<feature type="transmembrane region" description="Helical" evidence="6">
    <location>
        <begin position="299"/>
        <end position="320"/>
    </location>
</feature>
<evidence type="ECO:0000256" key="4">
    <source>
        <dbReference type="ARBA" id="ARBA00023136"/>
    </source>
</evidence>
<proteinExistence type="predicted"/>
<name>A0AAD4QE12_9AGAM</name>
<keyword evidence="3 6" id="KW-1133">Transmembrane helix</keyword>
<feature type="transmembrane region" description="Helical" evidence="6">
    <location>
        <begin position="327"/>
        <end position="347"/>
    </location>
</feature>
<keyword evidence="2 6" id="KW-0812">Transmembrane</keyword>
<evidence type="ECO:0000313" key="7">
    <source>
        <dbReference type="EMBL" id="KAH8992075.1"/>
    </source>
</evidence>
<gene>
    <name evidence="7" type="ORF">EDB92DRAFT_1934976</name>
</gene>